<sequence>MDLDEQIRLNITEESLSPKFENIIVENGDQIIIRSNLKSMEDINEWVKELGIRTDTKWNSRKSRPEGLRFICWKKFVCQHSFFNKIPVTKNMKGISKNAECQASVTVRIKLDTKQTRRSDDFIRVNCSEKFEEYFNDGMGPAESAKYHSEILEMNPAIQPKDLTNSWINPTKRTVAYWHEQWRLLHLGPRNGQGMLEKSWSKRLFLEKIKKKALNSKSPINPEHVKKFQCAENQFSEISDNETYYVDVLSACCSCSAVRLGKFCKHQFAVYYYQNVCGKNFPAVGAKEKHEIATLALRQEAPSVAFYQLFRLNVSDVSSFDSCIDEIAPSTSQPFTADNHTQHDVQPDSNKEEKREKLIKAFRDTLEKFDPSGPVMEKALMRLKKISSEGQCETLLATLGNNVSLKKNSGVTIKVQPTSIARRAAGVTKGSKRLACGRPANGLQASKKRKHDLSQNIKMNQPNAKKH</sequence>
<comment type="caution">
    <text evidence="4">The sequence shown here is derived from an EMBL/GenBank/DDBJ whole genome shotgun (WGS) entry which is preliminary data.</text>
</comment>
<keyword evidence="1" id="KW-0862">Zinc</keyword>
<dbReference type="PROSITE" id="PS50966">
    <property type="entry name" value="ZF_SWIM"/>
    <property type="match status" value="1"/>
</dbReference>
<accession>A0AAV2A484</accession>
<keyword evidence="1" id="KW-0479">Metal-binding</keyword>
<dbReference type="AlphaFoldDB" id="A0AAV2A484"/>
<feature type="compositionally biased region" description="Polar residues" evidence="2">
    <location>
        <begin position="454"/>
        <end position="467"/>
    </location>
</feature>
<reference evidence="4 5" key="1">
    <citation type="submission" date="2024-04" db="EMBL/GenBank/DDBJ databases">
        <authorList>
            <person name="Rising A."/>
            <person name="Reimegard J."/>
            <person name="Sonavane S."/>
            <person name="Akerstrom W."/>
            <person name="Nylinder S."/>
            <person name="Hedman E."/>
            <person name="Kallberg Y."/>
        </authorList>
    </citation>
    <scope>NUCLEOTIDE SEQUENCE [LARGE SCALE GENOMIC DNA]</scope>
</reference>
<feature type="region of interest" description="Disordered" evidence="2">
    <location>
        <begin position="431"/>
        <end position="467"/>
    </location>
</feature>
<dbReference type="GO" id="GO:0008270">
    <property type="term" value="F:zinc ion binding"/>
    <property type="evidence" value="ECO:0007669"/>
    <property type="project" value="UniProtKB-KW"/>
</dbReference>
<evidence type="ECO:0000313" key="5">
    <source>
        <dbReference type="Proteomes" id="UP001497382"/>
    </source>
</evidence>
<dbReference type="EMBL" id="CAXIEN010000116">
    <property type="protein sequence ID" value="CAL1278753.1"/>
    <property type="molecule type" value="Genomic_DNA"/>
</dbReference>
<evidence type="ECO:0000256" key="2">
    <source>
        <dbReference type="SAM" id="MobiDB-lite"/>
    </source>
</evidence>
<keyword evidence="5" id="KW-1185">Reference proteome</keyword>
<feature type="domain" description="SWIM-type" evidence="3">
    <location>
        <begin position="244"/>
        <end position="275"/>
    </location>
</feature>
<name>A0AAV2A484_9ARAC</name>
<feature type="region of interest" description="Disordered" evidence="2">
    <location>
        <begin position="331"/>
        <end position="354"/>
    </location>
</feature>
<evidence type="ECO:0000313" key="4">
    <source>
        <dbReference type="EMBL" id="CAL1278753.1"/>
    </source>
</evidence>
<keyword evidence="1" id="KW-0863">Zinc-finger</keyword>
<feature type="compositionally biased region" description="Basic and acidic residues" evidence="2">
    <location>
        <begin position="340"/>
        <end position="354"/>
    </location>
</feature>
<dbReference type="Proteomes" id="UP001497382">
    <property type="component" value="Unassembled WGS sequence"/>
</dbReference>
<dbReference type="PANTHER" id="PTHR35385">
    <property type="entry name" value="PROTEIN B, PUTATIVE-RELATED-RELATED"/>
    <property type="match status" value="1"/>
</dbReference>
<proteinExistence type="predicted"/>
<evidence type="ECO:0000259" key="3">
    <source>
        <dbReference type="PROSITE" id="PS50966"/>
    </source>
</evidence>
<organism evidence="4 5">
    <name type="scientific">Larinioides sclopetarius</name>
    <dbReference type="NCBI Taxonomy" id="280406"/>
    <lineage>
        <taxon>Eukaryota</taxon>
        <taxon>Metazoa</taxon>
        <taxon>Ecdysozoa</taxon>
        <taxon>Arthropoda</taxon>
        <taxon>Chelicerata</taxon>
        <taxon>Arachnida</taxon>
        <taxon>Araneae</taxon>
        <taxon>Araneomorphae</taxon>
        <taxon>Entelegynae</taxon>
        <taxon>Araneoidea</taxon>
        <taxon>Araneidae</taxon>
        <taxon>Larinioides</taxon>
    </lineage>
</organism>
<gene>
    <name evidence="4" type="ORF">LARSCL_LOCUS9971</name>
</gene>
<protein>
    <recommendedName>
        <fullName evidence="3">SWIM-type domain-containing protein</fullName>
    </recommendedName>
</protein>
<dbReference type="InterPro" id="IPR007527">
    <property type="entry name" value="Znf_SWIM"/>
</dbReference>
<dbReference type="PANTHER" id="PTHR35385:SF2">
    <property type="entry name" value="PROTEIN B, PUTATIVE-RELATED"/>
    <property type="match status" value="1"/>
</dbReference>
<evidence type="ECO:0000256" key="1">
    <source>
        <dbReference type="PROSITE-ProRule" id="PRU00325"/>
    </source>
</evidence>